<keyword evidence="11" id="KW-1185">Reference proteome</keyword>
<evidence type="ECO:0000256" key="2">
    <source>
        <dbReference type="ARBA" id="ARBA00022448"/>
    </source>
</evidence>
<feature type="domain" description="Major facilitator superfamily (MFS) profile" evidence="9">
    <location>
        <begin position="1"/>
        <end position="409"/>
    </location>
</feature>
<evidence type="ECO:0000256" key="5">
    <source>
        <dbReference type="ARBA" id="ARBA00022989"/>
    </source>
</evidence>
<reference evidence="11" key="1">
    <citation type="journal article" date="2019" name="Int. J. Syst. Evol. Microbiol.">
        <title>The Global Catalogue of Microorganisms (GCM) 10K type strain sequencing project: providing services to taxonomists for standard genome sequencing and annotation.</title>
        <authorList>
            <consortium name="The Broad Institute Genomics Platform"/>
            <consortium name="The Broad Institute Genome Sequencing Center for Infectious Disease"/>
            <person name="Wu L."/>
            <person name="Ma J."/>
        </authorList>
    </citation>
    <scope>NUCLEOTIDE SEQUENCE [LARGE SCALE GENOMIC DNA]</scope>
    <source>
        <strain evidence="11">JCM 16013</strain>
    </source>
</reference>
<gene>
    <name evidence="10" type="ORF">GCM10009838_66550</name>
</gene>
<proteinExistence type="predicted"/>
<dbReference type="InterPro" id="IPR010290">
    <property type="entry name" value="TM_effector"/>
</dbReference>
<feature type="transmembrane region" description="Helical" evidence="8">
    <location>
        <begin position="297"/>
        <end position="315"/>
    </location>
</feature>
<evidence type="ECO:0000313" key="11">
    <source>
        <dbReference type="Proteomes" id="UP001499854"/>
    </source>
</evidence>
<dbReference type="SUPFAM" id="SSF103473">
    <property type="entry name" value="MFS general substrate transporter"/>
    <property type="match status" value="1"/>
</dbReference>
<feature type="transmembrane region" description="Helical" evidence="8">
    <location>
        <begin position="321"/>
        <end position="343"/>
    </location>
</feature>
<comment type="caution">
    <text evidence="10">The sequence shown here is derived from an EMBL/GenBank/DDBJ whole genome shotgun (WGS) entry which is preliminary data.</text>
</comment>
<dbReference type="Proteomes" id="UP001499854">
    <property type="component" value="Unassembled WGS sequence"/>
</dbReference>
<evidence type="ECO:0000259" key="9">
    <source>
        <dbReference type="PROSITE" id="PS50850"/>
    </source>
</evidence>
<accession>A0ABP5EAY9</accession>
<protein>
    <submittedName>
        <fullName evidence="10">MFS transporter</fullName>
    </submittedName>
</protein>
<keyword evidence="2" id="KW-0813">Transport</keyword>
<feature type="transmembrane region" description="Helical" evidence="8">
    <location>
        <begin position="86"/>
        <end position="107"/>
    </location>
</feature>
<feature type="transmembrane region" description="Helical" evidence="8">
    <location>
        <begin position="53"/>
        <end position="74"/>
    </location>
</feature>
<dbReference type="Pfam" id="PF05977">
    <property type="entry name" value="MFS_3"/>
    <property type="match status" value="1"/>
</dbReference>
<evidence type="ECO:0000313" key="10">
    <source>
        <dbReference type="EMBL" id="GAA1993235.1"/>
    </source>
</evidence>
<evidence type="ECO:0000256" key="6">
    <source>
        <dbReference type="ARBA" id="ARBA00023136"/>
    </source>
</evidence>
<evidence type="ECO:0000256" key="8">
    <source>
        <dbReference type="SAM" id="Phobius"/>
    </source>
</evidence>
<feature type="compositionally biased region" description="Polar residues" evidence="7">
    <location>
        <begin position="534"/>
        <end position="547"/>
    </location>
</feature>
<keyword evidence="6 8" id="KW-0472">Membrane</keyword>
<sequence length="547" mass="57471">MADGDAAPAARLTAWAPLTNRIFRLLWIAQFGSNIGTWTQTVGAQWLLVGHGAVLVTLVQVASGVPVLLFALPAGVLADLVDRRTLLLTAQIAMACLAGLLAVLALAGPLPPAALLALTFLLGCGAALSAPAWQAIQPSLVPRAQLAQASALGAVNMNTARAIGPALGGVLVSLAGAGWTFALNAVSFLGIALVLLRWRPVRSAPRAEQERENVRTALRAGGRYVRHSPRARRVLVRAALFTPGTAALWALLPIVASQRLGLGSSGYGLLLGSVGAGALIGALLLPKVSRSMSGDQLLAGSTAVFAVALIVLATARSTVIVAALLVFSGSAWIGALSTLNAAMQITLPAWVRARGLAFYLIVFQGGQALGSLLWGLVAAWTSLRTTLSGAAGLLLLSAVVIWHRRRRDAHAFDPSPTDAWPGPVLTLEPAPSDGPVLVLVDYMVGEETSEAFRAAMQHVERSRRRTGATTWGLYQDAQQPSRFLETFTLASWSEHLAQHHSRYTGLDREFETRARDLVTAPPRITHAIAPGPLASQSHAAPAQQRTS</sequence>
<organism evidence="10 11">
    <name type="scientific">Catenulispora subtropica</name>
    <dbReference type="NCBI Taxonomy" id="450798"/>
    <lineage>
        <taxon>Bacteria</taxon>
        <taxon>Bacillati</taxon>
        <taxon>Actinomycetota</taxon>
        <taxon>Actinomycetes</taxon>
        <taxon>Catenulisporales</taxon>
        <taxon>Catenulisporaceae</taxon>
        <taxon>Catenulispora</taxon>
    </lineage>
</organism>
<evidence type="ECO:0000256" key="4">
    <source>
        <dbReference type="ARBA" id="ARBA00022692"/>
    </source>
</evidence>
<keyword evidence="3" id="KW-1003">Cell membrane</keyword>
<feature type="transmembrane region" description="Helical" evidence="8">
    <location>
        <begin position="267"/>
        <end position="285"/>
    </location>
</feature>
<feature type="transmembrane region" description="Helical" evidence="8">
    <location>
        <begin position="234"/>
        <end position="255"/>
    </location>
</feature>
<dbReference type="InterPro" id="IPR020846">
    <property type="entry name" value="MFS_dom"/>
</dbReference>
<feature type="transmembrane region" description="Helical" evidence="8">
    <location>
        <begin position="113"/>
        <end position="133"/>
    </location>
</feature>
<comment type="subcellular location">
    <subcellularLocation>
        <location evidence="1">Cell membrane</location>
        <topology evidence="1">Multi-pass membrane protein</topology>
    </subcellularLocation>
</comment>
<feature type="region of interest" description="Disordered" evidence="7">
    <location>
        <begin position="527"/>
        <end position="547"/>
    </location>
</feature>
<dbReference type="InterPro" id="IPR036259">
    <property type="entry name" value="MFS_trans_sf"/>
</dbReference>
<dbReference type="CDD" id="cd06173">
    <property type="entry name" value="MFS_MefA_like"/>
    <property type="match status" value="1"/>
</dbReference>
<dbReference type="PROSITE" id="PS50850">
    <property type="entry name" value="MFS"/>
    <property type="match status" value="1"/>
</dbReference>
<dbReference type="PANTHER" id="PTHR23513">
    <property type="entry name" value="INTEGRAL MEMBRANE EFFLUX PROTEIN-RELATED"/>
    <property type="match status" value="1"/>
</dbReference>
<dbReference type="RefSeq" id="WP_344661136.1">
    <property type="nucleotide sequence ID" value="NZ_BAAAQM010000049.1"/>
</dbReference>
<dbReference type="PANTHER" id="PTHR23513:SF11">
    <property type="entry name" value="STAPHYLOFERRIN A TRANSPORTER"/>
    <property type="match status" value="1"/>
</dbReference>
<evidence type="ECO:0000256" key="3">
    <source>
        <dbReference type="ARBA" id="ARBA00022475"/>
    </source>
</evidence>
<feature type="transmembrane region" description="Helical" evidence="8">
    <location>
        <begin position="383"/>
        <end position="402"/>
    </location>
</feature>
<dbReference type="EMBL" id="BAAAQM010000049">
    <property type="protein sequence ID" value="GAA1993235.1"/>
    <property type="molecule type" value="Genomic_DNA"/>
</dbReference>
<feature type="transmembrane region" description="Helical" evidence="8">
    <location>
        <begin position="170"/>
        <end position="196"/>
    </location>
</feature>
<feature type="transmembrane region" description="Helical" evidence="8">
    <location>
        <begin position="355"/>
        <end position="377"/>
    </location>
</feature>
<evidence type="ECO:0000256" key="1">
    <source>
        <dbReference type="ARBA" id="ARBA00004651"/>
    </source>
</evidence>
<keyword evidence="5 8" id="KW-1133">Transmembrane helix</keyword>
<keyword evidence="4 8" id="KW-0812">Transmembrane</keyword>
<evidence type="ECO:0000256" key="7">
    <source>
        <dbReference type="SAM" id="MobiDB-lite"/>
    </source>
</evidence>
<name>A0ABP5EAY9_9ACTN</name>
<dbReference type="Gene3D" id="1.20.1250.20">
    <property type="entry name" value="MFS general substrate transporter like domains"/>
    <property type="match status" value="1"/>
</dbReference>